<evidence type="ECO:0008006" key="2">
    <source>
        <dbReference type="Google" id="ProtNLM"/>
    </source>
</evidence>
<dbReference type="Pfam" id="PF03960">
    <property type="entry name" value="ArsC"/>
    <property type="match status" value="1"/>
</dbReference>
<dbReference type="SUPFAM" id="SSF52833">
    <property type="entry name" value="Thioredoxin-like"/>
    <property type="match status" value="1"/>
</dbReference>
<proteinExistence type="predicted"/>
<organism evidence="1">
    <name type="scientific">marine sediment metagenome</name>
    <dbReference type="NCBI Taxonomy" id="412755"/>
    <lineage>
        <taxon>unclassified sequences</taxon>
        <taxon>metagenomes</taxon>
        <taxon>ecological metagenomes</taxon>
    </lineage>
</organism>
<dbReference type="EMBL" id="LAZR01000017">
    <property type="protein sequence ID" value="KKO05936.1"/>
    <property type="molecule type" value="Genomic_DNA"/>
</dbReference>
<accession>A0A0F9VLE3</accession>
<comment type="caution">
    <text evidence="1">The sequence shown here is derived from an EMBL/GenBank/DDBJ whole genome shotgun (WGS) entry which is preliminary data.</text>
</comment>
<dbReference type="AlphaFoldDB" id="A0A0F9VLE3"/>
<dbReference type="PROSITE" id="PS51353">
    <property type="entry name" value="ARSC"/>
    <property type="match status" value="1"/>
</dbReference>
<dbReference type="InterPro" id="IPR006660">
    <property type="entry name" value="Arsenate_reductase-like"/>
</dbReference>
<dbReference type="PANTHER" id="PTHR30041:SF8">
    <property type="entry name" value="PROTEIN YFFB"/>
    <property type="match status" value="1"/>
</dbReference>
<dbReference type="InterPro" id="IPR036249">
    <property type="entry name" value="Thioredoxin-like_sf"/>
</dbReference>
<dbReference type="PANTHER" id="PTHR30041">
    <property type="entry name" value="ARSENATE REDUCTASE"/>
    <property type="match status" value="1"/>
</dbReference>
<dbReference type="Gene3D" id="3.40.30.10">
    <property type="entry name" value="Glutaredoxin"/>
    <property type="match status" value="1"/>
</dbReference>
<sequence>MKKIYHLSTCSTCQRIIKELQPLTDFELQDIKTEPITASQLEQMHSFSNSYESLFSKRAVLYRERNLKEQSLTEADFKNLILEQYTFLKRPVIIVENQIFIGNSKKVVEAAKMAIHS</sequence>
<name>A0A0F9VLE3_9ZZZZ</name>
<gene>
    <name evidence="1" type="ORF">LCGC14_0069480</name>
</gene>
<evidence type="ECO:0000313" key="1">
    <source>
        <dbReference type="EMBL" id="KKO05936.1"/>
    </source>
</evidence>
<reference evidence="1" key="1">
    <citation type="journal article" date="2015" name="Nature">
        <title>Complex archaea that bridge the gap between prokaryotes and eukaryotes.</title>
        <authorList>
            <person name="Spang A."/>
            <person name="Saw J.H."/>
            <person name="Jorgensen S.L."/>
            <person name="Zaremba-Niedzwiedzka K."/>
            <person name="Martijn J."/>
            <person name="Lind A.E."/>
            <person name="van Eijk R."/>
            <person name="Schleper C."/>
            <person name="Guy L."/>
            <person name="Ettema T.J."/>
        </authorList>
    </citation>
    <scope>NUCLEOTIDE SEQUENCE</scope>
</reference>
<protein>
    <recommendedName>
        <fullName evidence="2">Arsenate reductase</fullName>
    </recommendedName>
</protein>